<comment type="caution">
    <text evidence="1">The sequence shown here is derived from an EMBL/GenBank/DDBJ whole genome shotgun (WGS) entry which is preliminary data.</text>
</comment>
<proteinExistence type="predicted"/>
<gene>
    <name evidence="1" type="ORF">SDC9_06738</name>
</gene>
<reference evidence="1" key="1">
    <citation type="submission" date="2019-08" db="EMBL/GenBank/DDBJ databases">
        <authorList>
            <person name="Kucharzyk K."/>
            <person name="Murdoch R.W."/>
            <person name="Higgins S."/>
            <person name="Loffler F."/>
        </authorList>
    </citation>
    <scope>NUCLEOTIDE SEQUENCE</scope>
</reference>
<accession>A0A644T2Q1</accession>
<organism evidence="1">
    <name type="scientific">bioreactor metagenome</name>
    <dbReference type="NCBI Taxonomy" id="1076179"/>
    <lineage>
        <taxon>unclassified sequences</taxon>
        <taxon>metagenomes</taxon>
        <taxon>ecological metagenomes</taxon>
    </lineage>
</organism>
<name>A0A644T2Q1_9ZZZZ</name>
<dbReference type="EMBL" id="VSSQ01000014">
    <property type="protein sequence ID" value="MPL61170.1"/>
    <property type="molecule type" value="Genomic_DNA"/>
</dbReference>
<sequence>MLQAFHRVSPCFVLLVAASKSFQSTQPLPQKHATESRGTMHSLLPPCQCVGHQNRDKPEPPVNWSTLLIINFPAFRVPPLNCAVHTNCLRKASAALSAKRQSPYILRSLMEKASGAHCLYSILLGYRRQIACIHKGPAAM</sequence>
<evidence type="ECO:0000313" key="1">
    <source>
        <dbReference type="EMBL" id="MPL61170.1"/>
    </source>
</evidence>
<protein>
    <submittedName>
        <fullName evidence="1">Uncharacterized protein</fullName>
    </submittedName>
</protein>
<dbReference type="AlphaFoldDB" id="A0A644T2Q1"/>